<dbReference type="Gene3D" id="3.30.565.10">
    <property type="entry name" value="Histidine kinase-like ATPase, C-terminal domain"/>
    <property type="match status" value="1"/>
</dbReference>
<dbReference type="InterPro" id="IPR003661">
    <property type="entry name" value="HisK_dim/P_dom"/>
</dbReference>
<dbReference type="PANTHER" id="PTHR44936:SF10">
    <property type="entry name" value="SENSOR PROTEIN RSTB"/>
    <property type="match status" value="1"/>
</dbReference>
<reference evidence="13 14" key="1">
    <citation type="submission" date="2022-10" db="EMBL/GenBank/DDBJ databases">
        <title>Defluviimonas sp. nov., isolated from ocean surface sediments.</title>
        <authorList>
            <person name="He W."/>
            <person name="Wang L."/>
            <person name="Zhang D.-F."/>
        </authorList>
    </citation>
    <scope>NUCLEOTIDE SEQUENCE [LARGE SCALE GENOMIC DNA]</scope>
    <source>
        <strain evidence="13 14">WL0050</strain>
    </source>
</reference>
<accession>A0ABT2ZJJ9</accession>
<dbReference type="PRINTS" id="PR00344">
    <property type="entry name" value="BCTRLSENSOR"/>
</dbReference>
<dbReference type="SUPFAM" id="SSF55874">
    <property type="entry name" value="ATPase domain of HSP90 chaperone/DNA topoisomerase II/histidine kinase"/>
    <property type="match status" value="1"/>
</dbReference>
<comment type="subcellular location">
    <subcellularLocation>
        <location evidence="2">Cell membrane</location>
        <topology evidence="2">Multi-pass membrane protein</topology>
    </subcellularLocation>
</comment>
<dbReference type="SMART" id="SM00387">
    <property type="entry name" value="HATPase_c"/>
    <property type="match status" value="1"/>
</dbReference>
<keyword evidence="10" id="KW-0472">Membrane</keyword>
<dbReference type="Pfam" id="PF02518">
    <property type="entry name" value="HATPase_c"/>
    <property type="match status" value="1"/>
</dbReference>
<dbReference type="GO" id="GO:0005524">
    <property type="term" value="F:ATP binding"/>
    <property type="evidence" value="ECO:0007669"/>
    <property type="project" value="UniProtKB-KW"/>
</dbReference>
<dbReference type="SMART" id="SM00388">
    <property type="entry name" value="HisKA"/>
    <property type="match status" value="1"/>
</dbReference>
<dbReference type="Pfam" id="PF00672">
    <property type="entry name" value="HAMP"/>
    <property type="match status" value="1"/>
</dbReference>
<dbReference type="InterPro" id="IPR036097">
    <property type="entry name" value="HisK_dim/P_sf"/>
</dbReference>
<evidence type="ECO:0000256" key="7">
    <source>
        <dbReference type="ARBA" id="ARBA00022741"/>
    </source>
</evidence>
<keyword evidence="10" id="KW-0812">Transmembrane</keyword>
<sequence>MRERISRKWRPPLLMVLGGALAGVLASGVAGLLAMPVLAPILGPRPAALLVFVAVVLVTALLAFLLWRLILRPVTALADRAHRLREGEADALHPLPHYGTPELRDLGESVLDMASALRNRATTIRSYTDHVTHEFKAPLSAIRGAAELLADADLSAEDRRLVTAITSSTQRMEALLAALRTVAAAREPAAPGDTTLAAILPRLQADHGGLSFQTCGNGPALPLPEPTLSAVLGHLAANAAQHGARTLHLNTTIAEGGPILEVGDDGTGIAEGNRARIFEPFFTTRREADGTGMGLAIAESLLSAHGAGIELTDRQPGAWFRITF</sequence>
<evidence type="ECO:0000256" key="1">
    <source>
        <dbReference type="ARBA" id="ARBA00000085"/>
    </source>
</evidence>
<evidence type="ECO:0000256" key="5">
    <source>
        <dbReference type="ARBA" id="ARBA00022553"/>
    </source>
</evidence>
<dbReference type="RefSeq" id="WP_263738111.1">
    <property type="nucleotide sequence ID" value="NZ_JAOWKZ010000001.1"/>
</dbReference>
<dbReference type="InterPro" id="IPR050980">
    <property type="entry name" value="2C_sensor_his_kinase"/>
</dbReference>
<dbReference type="InterPro" id="IPR003660">
    <property type="entry name" value="HAMP_dom"/>
</dbReference>
<dbReference type="EMBL" id="JAOWKZ010000001">
    <property type="protein sequence ID" value="MCV2870916.1"/>
    <property type="molecule type" value="Genomic_DNA"/>
</dbReference>
<protein>
    <recommendedName>
        <fullName evidence="3">histidine kinase</fullName>
        <ecNumber evidence="3">2.7.13.3</ecNumber>
    </recommendedName>
</protein>
<keyword evidence="8" id="KW-0418">Kinase</keyword>
<evidence type="ECO:0000313" key="14">
    <source>
        <dbReference type="Proteomes" id="UP001652564"/>
    </source>
</evidence>
<evidence type="ECO:0000256" key="8">
    <source>
        <dbReference type="ARBA" id="ARBA00022777"/>
    </source>
</evidence>
<dbReference type="SMART" id="SM00304">
    <property type="entry name" value="HAMP"/>
    <property type="match status" value="1"/>
</dbReference>
<gene>
    <name evidence="13" type="ORF">OEZ71_01260</name>
</gene>
<keyword evidence="5" id="KW-0597">Phosphoprotein</keyword>
<dbReference type="PANTHER" id="PTHR44936">
    <property type="entry name" value="SENSOR PROTEIN CREC"/>
    <property type="match status" value="1"/>
</dbReference>
<dbReference type="Pfam" id="PF00512">
    <property type="entry name" value="HisKA"/>
    <property type="match status" value="1"/>
</dbReference>
<dbReference type="CDD" id="cd00075">
    <property type="entry name" value="HATPase"/>
    <property type="match status" value="1"/>
</dbReference>
<feature type="transmembrane region" description="Helical" evidence="10">
    <location>
        <begin position="12"/>
        <end position="35"/>
    </location>
</feature>
<keyword evidence="14" id="KW-1185">Reference proteome</keyword>
<evidence type="ECO:0000256" key="9">
    <source>
        <dbReference type="ARBA" id="ARBA00022840"/>
    </source>
</evidence>
<feature type="domain" description="Histidine kinase" evidence="11">
    <location>
        <begin position="130"/>
        <end position="324"/>
    </location>
</feature>
<dbReference type="InterPro" id="IPR003594">
    <property type="entry name" value="HATPase_dom"/>
</dbReference>
<dbReference type="Proteomes" id="UP001652564">
    <property type="component" value="Unassembled WGS sequence"/>
</dbReference>
<dbReference type="InterPro" id="IPR036890">
    <property type="entry name" value="HATPase_C_sf"/>
</dbReference>
<dbReference type="Gene3D" id="6.10.340.10">
    <property type="match status" value="1"/>
</dbReference>
<keyword evidence="6" id="KW-0808">Transferase</keyword>
<evidence type="ECO:0000256" key="4">
    <source>
        <dbReference type="ARBA" id="ARBA00022475"/>
    </source>
</evidence>
<keyword evidence="4" id="KW-1003">Cell membrane</keyword>
<evidence type="ECO:0000256" key="3">
    <source>
        <dbReference type="ARBA" id="ARBA00012438"/>
    </source>
</evidence>
<feature type="transmembrane region" description="Helical" evidence="10">
    <location>
        <begin position="47"/>
        <end position="70"/>
    </location>
</feature>
<proteinExistence type="predicted"/>
<evidence type="ECO:0000259" key="11">
    <source>
        <dbReference type="PROSITE" id="PS50109"/>
    </source>
</evidence>
<organism evidence="13 14">
    <name type="scientific">Albidovulum litorale</name>
    <dbReference type="NCBI Taxonomy" id="2984134"/>
    <lineage>
        <taxon>Bacteria</taxon>
        <taxon>Pseudomonadati</taxon>
        <taxon>Pseudomonadota</taxon>
        <taxon>Alphaproteobacteria</taxon>
        <taxon>Rhodobacterales</taxon>
        <taxon>Paracoccaceae</taxon>
        <taxon>Albidovulum</taxon>
    </lineage>
</organism>
<dbReference type="PROSITE" id="PS50109">
    <property type="entry name" value="HIS_KIN"/>
    <property type="match status" value="1"/>
</dbReference>
<feature type="domain" description="HAMP" evidence="12">
    <location>
        <begin position="68"/>
        <end position="122"/>
    </location>
</feature>
<dbReference type="InterPro" id="IPR004358">
    <property type="entry name" value="Sig_transdc_His_kin-like_C"/>
</dbReference>
<comment type="caution">
    <text evidence="13">The sequence shown here is derived from an EMBL/GenBank/DDBJ whole genome shotgun (WGS) entry which is preliminary data.</text>
</comment>
<dbReference type="CDD" id="cd00082">
    <property type="entry name" value="HisKA"/>
    <property type="match status" value="1"/>
</dbReference>
<evidence type="ECO:0000256" key="10">
    <source>
        <dbReference type="SAM" id="Phobius"/>
    </source>
</evidence>
<evidence type="ECO:0000259" key="12">
    <source>
        <dbReference type="PROSITE" id="PS50885"/>
    </source>
</evidence>
<dbReference type="PROSITE" id="PS50885">
    <property type="entry name" value="HAMP"/>
    <property type="match status" value="1"/>
</dbReference>
<dbReference type="SUPFAM" id="SSF47384">
    <property type="entry name" value="Homodimeric domain of signal transducing histidine kinase"/>
    <property type="match status" value="1"/>
</dbReference>
<dbReference type="Gene3D" id="1.10.287.130">
    <property type="match status" value="1"/>
</dbReference>
<keyword evidence="10" id="KW-1133">Transmembrane helix</keyword>
<name>A0ABT2ZJJ9_9RHOB</name>
<keyword evidence="9 13" id="KW-0067">ATP-binding</keyword>
<comment type="catalytic activity">
    <reaction evidence="1">
        <text>ATP + protein L-histidine = ADP + protein N-phospho-L-histidine.</text>
        <dbReference type="EC" id="2.7.13.3"/>
    </reaction>
</comment>
<evidence type="ECO:0000256" key="2">
    <source>
        <dbReference type="ARBA" id="ARBA00004651"/>
    </source>
</evidence>
<dbReference type="InterPro" id="IPR005467">
    <property type="entry name" value="His_kinase_dom"/>
</dbReference>
<evidence type="ECO:0000313" key="13">
    <source>
        <dbReference type="EMBL" id="MCV2870916.1"/>
    </source>
</evidence>
<keyword evidence="7" id="KW-0547">Nucleotide-binding</keyword>
<evidence type="ECO:0000256" key="6">
    <source>
        <dbReference type="ARBA" id="ARBA00022679"/>
    </source>
</evidence>
<dbReference type="EC" id="2.7.13.3" evidence="3"/>